<sequence>MVVLLIIFPWLTFLILCLGAWFRLESCSASSRSTGSTGCGAMGGGGGILRPSGGPYKFDGFLSFRLLSERISAPAVPHPVER</sequence>
<name>A0A6B0U7X6_IXORI</name>
<keyword evidence="1" id="KW-0732">Signal</keyword>
<dbReference type="AlphaFoldDB" id="A0A6B0U7X6"/>
<dbReference type="EMBL" id="GIFC01002687">
    <property type="protein sequence ID" value="MXU84770.1"/>
    <property type="molecule type" value="Transcribed_RNA"/>
</dbReference>
<proteinExistence type="predicted"/>
<evidence type="ECO:0000256" key="1">
    <source>
        <dbReference type="SAM" id="SignalP"/>
    </source>
</evidence>
<feature type="chain" id="PRO_5025401972" evidence="1">
    <location>
        <begin position="20"/>
        <end position="82"/>
    </location>
</feature>
<reference evidence="2" key="1">
    <citation type="submission" date="2019-12" db="EMBL/GenBank/DDBJ databases">
        <title>An insight into the sialome of adult female Ixodes ricinus ticks feeding for 6 days.</title>
        <authorList>
            <person name="Perner J."/>
            <person name="Ribeiro J.M.C."/>
        </authorList>
    </citation>
    <scope>NUCLEOTIDE SEQUENCE</scope>
    <source>
        <strain evidence="2">Semi-engorged</strain>
        <tissue evidence="2">Salivary glands</tissue>
    </source>
</reference>
<protein>
    <submittedName>
        <fullName evidence="2">Putative secreted protein</fullName>
    </submittedName>
</protein>
<accession>A0A6B0U7X6</accession>
<feature type="signal peptide" evidence="1">
    <location>
        <begin position="1"/>
        <end position="19"/>
    </location>
</feature>
<evidence type="ECO:0000313" key="2">
    <source>
        <dbReference type="EMBL" id="MXU84770.1"/>
    </source>
</evidence>
<organism evidence="2">
    <name type="scientific">Ixodes ricinus</name>
    <name type="common">Common tick</name>
    <name type="synonym">Acarus ricinus</name>
    <dbReference type="NCBI Taxonomy" id="34613"/>
    <lineage>
        <taxon>Eukaryota</taxon>
        <taxon>Metazoa</taxon>
        <taxon>Ecdysozoa</taxon>
        <taxon>Arthropoda</taxon>
        <taxon>Chelicerata</taxon>
        <taxon>Arachnida</taxon>
        <taxon>Acari</taxon>
        <taxon>Parasitiformes</taxon>
        <taxon>Ixodida</taxon>
        <taxon>Ixodoidea</taxon>
        <taxon>Ixodidae</taxon>
        <taxon>Ixodinae</taxon>
        <taxon>Ixodes</taxon>
    </lineage>
</organism>